<reference evidence="3" key="1">
    <citation type="submission" date="2021-07" db="EMBL/GenBank/DDBJ databases">
        <authorList>
            <person name="Durling M."/>
        </authorList>
    </citation>
    <scope>NUCLEOTIDE SEQUENCE</scope>
</reference>
<feature type="coiled-coil region" evidence="1">
    <location>
        <begin position="603"/>
        <end position="657"/>
    </location>
</feature>
<gene>
    <name evidence="3" type="ORF">HYFRA_00013207</name>
</gene>
<feature type="compositionally biased region" description="Basic and acidic residues" evidence="2">
    <location>
        <begin position="154"/>
        <end position="167"/>
    </location>
</feature>
<evidence type="ECO:0000256" key="2">
    <source>
        <dbReference type="SAM" id="MobiDB-lite"/>
    </source>
</evidence>
<feature type="region of interest" description="Disordered" evidence="2">
    <location>
        <begin position="702"/>
        <end position="727"/>
    </location>
</feature>
<comment type="caution">
    <text evidence="3">The sequence shown here is derived from an EMBL/GenBank/DDBJ whole genome shotgun (WGS) entry which is preliminary data.</text>
</comment>
<dbReference type="OrthoDB" id="3439676at2759"/>
<feature type="compositionally biased region" description="Acidic residues" evidence="2">
    <location>
        <begin position="109"/>
        <end position="133"/>
    </location>
</feature>
<feature type="compositionally biased region" description="Acidic residues" evidence="2">
    <location>
        <begin position="712"/>
        <end position="727"/>
    </location>
</feature>
<dbReference type="Proteomes" id="UP000696280">
    <property type="component" value="Unassembled WGS sequence"/>
</dbReference>
<proteinExistence type="predicted"/>
<protein>
    <submittedName>
        <fullName evidence="3">Uncharacterized protein</fullName>
    </submittedName>
</protein>
<feature type="compositionally biased region" description="Low complexity" evidence="2">
    <location>
        <begin position="272"/>
        <end position="285"/>
    </location>
</feature>
<evidence type="ECO:0000256" key="1">
    <source>
        <dbReference type="SAM" id="Coils"/>
    </source>
</evidence>
<feature type="compositionally biased region" description="Basic residues" evidence="2">
    <location>
        <begin position="215"/>
        <end position="225"/>
    </location>
</feature>
<dbReference type="AlphaFoldDB" id="A0A9N9PMT9"/>
<keyword evidence="4" id="KW-1185">Reference proteome</keyword>
<feature type="compositionally biased region" description="Polar residues" evidence="2">
    <location>
        <begin position="203"/>
        <end position="214"/>
    </location>
</feature>
<feature type="compositionally biased region" description="Polar residues" evidence="2">
    <location>
        <begin position="313"/>
        <end position="327"/>
    </location>
</feature>
<name>A0A9N9PMT9_9HELO</name>
<feature type="region of interest" description="Disordered" evidence="2">
    <location>
        <begin position="1"/>
        <end position="28"/>
    </location>
</feature>
<dbReference type="EMBL" id="CAJVRL010000095">
    <property type="protein sequence ID" value="CAG8960019.1"/>
    <property type="molecule type" value="Genomic_DNA"/>
</dbReference>
<evidence type="ECO:0000313" key="4">
    <source>
        <dbReference type="Proteomes" id="UP000696280"/>
    </source>
</evidence>
<feature type="compositionally biased region" description="Basic and acidic residues" evidence="2">
    <location>
        <begin position="350"/>
        <end position="367"/>
    </location>
</feature>
<organism evidence="3 4">
    <name type="scientific">Hymenoscyphus fraxineus</name>
    <dbReference type="NCBI Taxonomy" id="746836"/>
    <lineage>
        <taxon>Eukaryota</taxon>
        <taxon>Fungi</taxon>
        <taxon>Dikarya</taxon>
        <taxon>Ascomycota</taxon>
        <taxon>Pezizomycotina</taxon>
        <taxon>Leotiomycetes</taxon>
        <taxon>Helotiales</taxon>
        <taxon>Helotiaceae</taxon>
        <taxon>Hymenoscyphus</taxon>
    </lineage>
</organism>
<accession>A0A9N9PMT9</accession>
<feature type="region of interest" description="Disordered" evidence="2">
    <location>
        <begin position="106"/>
        <end position="367"/>
    </location>
</feature>
<sequence length="817" mass="91853">MPPKRKSPRETTIESSQASRAKKAVKTTEKDPAITFNVAETGKSSTTKTWLLSLTLLSTDRESDGDTGAEEIALVLNTATKRKSTSKKPGFLAILGGGIRRTLFRENQAEEAEEAEEEEVEQNGDDQVADVMEEASRVFPYVQAPSVEALPAKRTLEKISDAEKPSEDEPIQNPPKRGKAKGRGKQPLEAPKTSGGQILEVVIQSTPEKNTASTPKKRPGRKPGKKAQSSPKNRTRASKKAASLASSVPENDQEIAVPAPQPRSSGRPRKITTTVESAEETSSSPSVPPIDPQDYEEGFTEILMNPSPVKVTKPNSGAITSNATQKVQSKRGRPANGYESPSSDEEDNKPEEKQRQREETTDSSERHPIFIDTELLQSLIEKARRVGHTQNRKTREWVDVSGVKKISTQGGEKIHRLLVRLSSSYETLKTSNLEEDREAIEEAKVDVTSRLQRLAKYAIRMVTTRLDGNADEYMVTKLLKDLYFFIFPDWLDCMQLASECYTENGAMTSQSLQEMQTLLDSYCELADSAISQPTNIQPKGDYQTSKPTREIVPHIHKLCKSMQKEAALKSHTSAAARELKLQIEREMKREHDQPVPSVEDVEVKRLQSELAKVHREREEKIERERRRQIKEIHRRQAEQIREALEREKMDYAEFERRGSKNLGSSRGGSRTENLQHRLASLTHEEGEEDDPFSDNYVVQQNGRAASSKLRGEEDEDERNEGNEDEYEVERVEVFPHNNKSLTTPMPWSDREKLIFIKCMIRGGRDKYERAAEKLLCSMDEVFAAAKELQEAHDKAHAAGSLNGPDDGWTYHVWGNAV</sequence>
<evidence type="ECO:0000313" key="3">
    <source>
        <dbReference type="EMBL" id="CAG8960019.1"/>
    </source>
</evidence>
<keyword evidence="1" id="KW-0175">Coiled coil</keyword>